<dbReference type="AlphaFoldDB" id="A0A512P9F2"/>
<reference evidence="4 5" key="1">
    <citation type="submission" date="2019-07" db="EMBL/GenBank/DDBJ databases">
        <title>Whole genome shotgun sequence of Cellulomonas soli NBRC 109434.</title>
        <authorList>
            <person name="Hosoyama A."/>
            <person name="Uohara A."/>
            <person name="Ohji S."/>
            <person name="Ichikawa N."/>
        </authorList>
    </citation>
    <scope>NUCLEOTIDE SEQUENCE [LARGE SCALE GENOMIC DNA]</scope>
    <source>
        <strain evidence="4 5">NBRC 109434</strain>
    </source>
</reference>
<evidence type="ECO:0000259" key="2">
    <source>
        <dbReference type="Pfam" id="PF11774"/>
    </source>
</evidence>
<dbReference type="InterPro" id="IPR042261">
    <property type="entry name" value="Lsr2-like_dimerization"/>
</dbReference>
<dbReference type="InterPro" id="IPR055370">
    <property type="entry name" value="Lsr2_DNA-bd"/>
</dbReference>
<dbReference type="RefSeq" id="WP_218866693.1">
    <property type="nucleotide sequence ID" value="NZ_BAABBJ010000015.1"/>
</dbReference>
<feature type="domain" description="Lsr2 dimerization" evidence="2">
    <location>
        <begin position="4"/>
        <end position="52"/>
    </location>
</feature>
<evidence type="ECO:0000313" key="4">
    <source>
        <dbReference type="EMBL" id="GEP67826.1"/>
    </source>
</evidence>
<gene>
    <name evidence="4" type="ORF">CSO01_05410</name>
</gene>
<dbReference type="Gene3D" id="3.30.60.230">
    <property type="entry name" value="Lsr2, dimerization domain"/>
    <property type="match status" value="1"/>
</dbReference>
<protein>
    <submittedName>
        <fullName evidence="4">Lsr2 family protein</fullName>
    </submittedName>
</protein>
<feature type="domain" description="Lsr2 DNA-binding" evidence="3">
    <location>
        <begin position="63"/>
        <end position="98"/>
    </location>
</feature>
<name>A0A512P9F2_9CELL</name>
<dbReference type="Pfam" id="PF11774">
    <property type="entry name" value="Lsr2"/>
    <property type="match status" value="1"/>
</dbReference>
<dbReference type="Gene3D" id="4.10.320.10">
    <property type="entry name" value="E3-binding domain"/>
    <property type="match status" value="1"/>
</dbReference>
<organism evidence="4 5">
    <name type="scientific">Cellulomonas soli</name>
    <dbReference type="NCBI Taxonomy" id="931535"/>
    <lineage>
        <taxon>Bacteria</taxon>
        <taxon>Bacillati</taxon>
        <taxon>Actinomycetota</taxon>
        <taxon>Actinomycetes</taxon>
        <taxon>Micrococcales</taxon>
        <taxon>Cellulomonadaceae</taxon>
        <taxon>Cellulomonas</taxon>
    </lineage>
</organism>
<keyword evidence="1" id="KW-0238">DNA-binding</keyword>
<evidence type="ECO:0000256" key="1">
    <source>
        <dbReference type="ARBA" id="ARBA00023125"/>
    </source>
</evidence>
<dbReference type="Pfam" id="PF23359">
    <property type="entry name" value="Lsr2_DNA-bd"/>
    <property type="match status" value="1"/>
</dbReference>
<dbReference type="GO" id="GO:0003677">
    <property type="term" value="F:DNA binding"/>
    <property type="evidence" value="ECO:0007669"/>
    <property type="project" value="UniProtKB-KW"/>
</dbReference>
<proteinExistence type="predicted"/>
<accession>A0A512P9F2</accession>
<evidence type="ECO:0000259" key="3">
    <source>
        <dbReference type="Pfam" id="PF23359"/>
    </source>
</evidence>
<comment type="caution">
    <text evidence="4">The sequence shown here is derived from an EMBL/GenBank/DDBJ whole genome shotgun (WGS) entry which is preliminary data.</text>
</comment>
<dbReference type="Proteomes" id="UP000321798">
    <property type="component" value="Unassembled WGS sequence"/>
</dbReference>
<dbReference type="GO" id="GO:0016746">
    <property type="term" value="F:acyltransferase activity"/>
    <property type="evidence" value="ECO:0007669"/>
    <property type="project" value="InterPro"/>
</dbReference>
<dbReference type="EMBL" id="BKAL01000002">
    <property type="protein sequence ID" value="GEP67826.1"/>
    <property type="molecule type" value="Genomic_DNA"/>
</dbReference>
<evidence type="ECO:0000313" key="5">
    <source>
        <dbReference type="Proteomes" id="UP000321798"/>
    </source>
</evidence>
<dbReference type="InterPro" id="IPR024412">
    <property type="entry name" value="Lsr2_dim_dom"/>
</dbReference>
<sequence length="101" mass="11256">MLLTLVDDLDGSGATRTHTVRLDDHTVQIDLSDAHSQVLQEVLAPYLAAGRRPDPAPPRRDHSRTENQLIRCWASEHGLRVSDRGAIPRTILTAYESAHRP</sequence>
<dbReference type="InterPro" id="IPR036625">
    <property type="entry name" value="E3-bd_dom_sf"/>
</dbReference>
<keyword evidence="5" id="KW-1185">Reference proteome</keyword>